<organism evidence="2">
    <name type="scientific">Viltain virus</name>
    <dbReference type="NCBI Taxonomy" id="1955787"/>
    <lineage>
        <taxon>Viruses</taxon>
        <taxon>Monodnaviria</taxon>
        <taxon>Shotokuvirae</taxon>
        <taxon>Cossaviricota</taxon>
        <taxon>Quintoviricetes</taxon>
        <taxon>Piccovirales</taxon>
        <taxon>Parvoviridae</taxon>
        <taxon>Densovirinae</taxon>
    </lineage>
</organism>
<sequence>MTTVQQWIPSLLNKLDETPLENGLTLEMFQRLLLKLELNLSKTLPEQPAHNLQPKEETRFLGTLKKCLAHWKKNYKDGIEISLSNLDKLTRVIPESMLLMSYSPEMMSAMTERLDNYLSMYLSENPDSSDTSTMETTSTLFTTAHTVSEPAAADSRKSYNNLESLRAMNDSFAHSQTLKQPTGGESSSIIFYQNGELNNFQIKAFPSDYILTLNLYKTENLYENGRKNFDENRLFGLSQFPVPNNQEVSEALEKLILLLKKDFMTRGPVEKPSMEKSQREYQSGTASGYKSQSYYKSGTQRHYKPYAQWKNSNNRRY</sequence>
<accession>A0A1S5VG76</accession>
<dbReference type="EMBL" id="KX648535">
    <property type="protein sequence ID" value="AQN78649.1"/>
    <property type="molecule type" value="Genomic_DNA"/>
</dbReference>
<evidence type="ECO:0000313" key="2">
    <source>
        <dbReference type="EMBL" id="AQN78649.1"/>
    </source>
</evidence>
<protein>
    <submittedName>
        <fullName evidence="2">Uncharacterized protein</fullName>
    </submittedName>
</protein>
<reference evidence="2" key="1">
    <citation type="journal article" date="2021" name="Virus">
        <title>The discovery, distribution and diversity of DNA viruses associated with Drosophila melanogaster in Europe.</title>
        <authorList>
            <person name="Wallace M.A."/>
            <person name="Coffman K.A."/>
            <person name="Gilbert C."/>
            <person name="Ravindran S."/>
            <person name="Albery G.F."/>
            <person name="Abbott J."/>
            <person name="Argyridou E."/>
            <person name="Bellosta P."/>
            <person name="Betancourt A.J."/>
            <person name="Colinet H."/>
            <person name="Eric K."/>
            <person name="Glaser-Schmitt A."/>
            <person name="Grath S."/>
            <person name="Jelic M."/>
            <person name="Kankare M."/>
            <person name="Kozeretska I."/>
            <person name="Loeschcke V."/>
            <person name="Montchamp-Moreau C."/>
            <person name="Ometto L."/>
            <person name="Onder B.S."/>
            <person name="Orengo D.J."/>
            <person name="Parsch J."/>
            <person name="Pascual M."/>
            <person name="Patenkovic A."/>
            <person name="Puerma E."/>
            <person name="Ritchie M.G."/>
            <person name="Rota-Stabelli O."/>
            <person name="Schou M.F."/>
            <person name="Serga S.V."/>
            <person name="Stamenkovic-Radak M."/>
            <person name="Tanaskovic M."/>
            <person name="Veselinovic M.S."/>
            <person name="Vieira J."/>
            <person name="Vieira C.P."/>
            <person name="Kapun M."/>
            <person name="Flatt T."/>
            <person name="Gonzalez J."/>
            <person name="Staubach F."/>
            <person name="Obbard D.J."/>
        </authorList>
    </citation>
    <scope>NUCLEOTIDE SEQUENCE</scope>
    <source>
        <strain evidence="2">DrosEU07_Viltain_2014</strain>
    </source>
</reference>
<feature type="compositionally biased region" description="Low complexity" evidence="1">
    <location>
        <begin position="287"/>
        <end position="298"/>
    </location>
</feature>
<evidence type="ECO:0000256" key="1">
    <source>
        <dbReference type="SAM" id="MobiDB-lite"/>
    </source>
</evidence>
<proteinExistence type="predicted"/>
<name>A0A1S5VG76_9VIRU</name>
<feature type="compositionally biased region" description="Basic and acidic residues" evidence="1">
    <location>
        <begin position="268"/>
        <end position="279"/>
    </location>
</feature>
<feature type="region of interest" description="Disordered" evidence="1">
    <location>
        <begin position="268"/>
        <end position="299"/>
    </location>
</feature>